<dbReference type="InterPro" id="IPR036388">
    <property type="entry name" value="WH-like_DNA-bd_sf"/>
</dbReference>
<comment type="caution">
    <text evidence="6">The sequence shown here is derived from an EMBL/GenBank/DDBJ whole genome shotgun (WGS) entry which is preliminary data.</text>
</comment>
<dbReference type="AlphaFoldDB" id="A0A7W7CGX2"/>
<dbReference type="Gene3D" id="1.10.10.10">
    <property type="entry name" value="Winged helix-like DNA-binding domain superfamily/Winged helix DNA-binding domain"/>
    <property type="match status" value="1"/>
</dbReference>
<dbReference type="InterPro" id="IPR005119">
    <property type="entry name" value="LysR_subst-bd"/>
</dbReference>
<feature type="domain" description="HTH lysR-type" evidence="5">
    <location>
        <begin position="2"/>
        <end position="59"/>
    </location>
</feature>
<dbReference type="CDD" id="cd08423">
    <property type="entry name" value="PBP2_LTTR_like_6"/>
    <property type="match status" value="1"/>
</dbReference>
<dbReference type="GO" id="GO:0032993">
    <property type="term" value="C:protein-DNA complex"/>
    <property type="evidence" value="ECO:0007669"/>
    <property type="project" value="TreeGrafter"/>
</dbReference>
<evidence type="ECO:0000256" key="1">
    <source>
        <dbReference type="ARBA" id="ARBA00009437"/>
    </source>
</evidence>
<dbReference type="InterPro" id="IPR000847">
    <property type="entry name" value="LysR_HTH_N"/>
</dbReference>
<dbReference type="PANTHER" id="PTHR30346">
    <property type="entry name" value="TRANSCRIPTIONAL DUAL REGULATOR HCAR-RELATED"/>
    <property type="match status" value="1"/>
</dbReference>
<dbReference type="InterPro" id="IPR036390">
    <property type="entry name" value="WH_DNA-bd_sf"/>
</dbReference>
<evidence type="ECO:0000256" key="2">
    <source>
        <dbReference type="ARBA" id="ARBA00023015"/>
    </source>
</evidence>
<gene>
    <name evidence="6" type="ORF">HNR67_007116</name>
</gene>
<keyword evidence="4" id="KW-0804">Transcription</keyword>
<sequence length="302" mass="31660">MLDLRRLRMLRALADHGTVTAAADALYVTPSAVSQHLAALETEVGQPLLERRGRRVQLTAAGKLLLSHTNTILAELERAEAALAAHASGQHGEIVVAAFASAIGLLVAPTIAALRERAPGVVVRVRDAEGHESLPMLMDGGVDLAVAVEYRGAPREDDERVARVALYAEPFDAVLSAAHPLAEAAEVPLAELAGEDWISPSPGNPVYDVVRLACEHAGITPRIAHYSADFRATAALAGAGAGVALVPRTALYGVRLTGAVTRPLVAPAPVRRVFAAIRRGSEARPLVEATLAELRRTAEGLG</sequence>
<keyword evidence="3 6" id="KW-0238">DNA-binding</keyword>
<protein>
    <submittedName>
        <fullName evidence="6">DNA-binding transcriptional LysR family regulator</fullName>
    </submittedName>
</protein>
<dbReference type="RefSeq" id="WP_185007216.1">
    <property type="nucleotide sequence ID" value="NZ_BAAAUI010000039.1"/>
</dbReference>
<evidence type="ECO:0000313" key="7">
    <source>
        <dbReference type="Proteomes" id="UP000533598"/>
    </source>
</evidence>
<dbReference type="PROSITE" id="PS50931">
    <property type="entry name" value="HTH_LYSR"/>
    <property type="match status" value="1"/>
</dbReference>
<accession>A0A7W7CGX2</accession>
<dbReference type="Pfam" id="PF00126">
    <property type="entry name" value="HTH_1"/>
    <property type="match status" value="1"/>
</dbReference>
<dbReference type="Proteomes" id="UP000533598">
    <property type="component" value="Unassembled WGS sequence"/>
</dbReference>
<evidence type="ECO:0000313" key="6">
    <source>
        <dbReference type="EMBL" id="MBB4680998.1"/>
    </source>
</evidence>
<evidence type="ECO:0000256" key="4">
    <source>
        <dbReference type="ARBA" id="ARBA00023163"/>
    </source>
</evidence>
<organism evidence="6 7">
    <name type="scientific">Crossiella cryophila</name>
    <dbReference type="NCBI Taxonomy" id="43355"/>
    <lineage>
        <taxon>Bacteria</taxon>
        <taxon>Bacillati</taxon>
        <taxon>Actinomycetota</taxon>
        <taxon>Actinomycetes</taxon>
        <taxon>Pseudonocardiales</taxon>
        <taxon>Pseudonocardiaceae</taxon>
        <taxon>Crossiella</taxon>
    </lineage>
</organism>
<dbReference type="GO" id="GO:0003677">
    <property type="term" value="F:DNA binding"/>
    <property type="evidence" value="ECO:0007669"/>
    <property type="project" value="UniProtKB-KW"/>
</dbReference>
<keyword evidence="7" id="KW-1185">Reference proteome</keyword>
<dbReference type="Pfam" id="PF03466">
    <property type="entry name" value="LysR_substrate"/>
    <property type="match status" value="1"/>
</dbReference>
<dbReference type="EMBL" id="JACHMH010000001">
    <property type="protein sequence ID" value="MBB4680998.1"/>
    <property type="molecule type" value="Genomic_DNA"/>
</dbReference>
<dbReference type="FunFam" id="1.10.10.10:FF:000001">
    <property type="entry name" value="LysR family transcriptional regulator"/>
    <property type="match status" value="1"/>
</dbReference>
<dbReference type="SUPFAM" id="SSF53850">
    <property type="entry name" value="Periplasmic binding protein-like II"/>
    <property type="match status" value="1"/>
</dbReference>
<evidence type="ECO:0000259" key="5">
    <source>
        <dbReference type="PROSITE" id="PS50931"/>
    </source>
</evidence>
<name>A0A7W7CGX2_9PSEU</name>
<proteinExistence type="inferred from homology"/>
<dbReference type="Gene3D" id="3.40.190.10">
    <property type="entry name" value="Periplasmic binding protein-like II"/>
    <property type="match status" value="2"/>
</dbReference>
<dbReference type="GO" id="GO:0003700">
    <property type="term" value="F:DNA-binding transcription factor activity"/>
    <property type="evidence" value="ECO:0007669"/>
    <property type="project" value="InterPro"/>
</dbReference>
<evidence type="ECO:0000256" key="3">
    <source>
        <dbReference type="ARBA" id="ARBA00023125"/>
    </source>
</evidence>
<comment type="similarity">
    <text evidence="1">Belongs to the LysR transcriptional regulatory family.</text>
</comment>
<dbReference type="PANTHER" id="PTHR30346:SF29">
    <property type="entry name" value="LYSR SUBSTRATE-BINDING"/>
    <property type="match status" value="1"/>
</dbReference>
<keyword evidence="2" id="KW-0805">Transcription regulation</keyword>
<dbReference type="SUPFAM" id="SSF46785">
    <property type="entry name" value="Winged helix' DNA-binding domain"/>
    <property type="match status" value="1"/>
</dbReference>
<reference evidence="6 7" key="1">
    <citation type="submission" date="2020-08" db="EMBL/GenBank/DDBJ databases">
        <title>Sequencing the genomes of 1000 actinobacteria strains.</title>
        <authorList>
            <person name="Klenk H.-P."/>
        </authorList>
    </citation>
    <scope>NUCLEOTIDE SEQUENCE [LARGE SCALE GENOMIC DNA]</scope>
    <source>
        <strain evidence="6 7">DSM 44230</strain>
    </source>
</reference>